<accession>A0ACB9Z9R0</accession>
<evidence type="ECO:0000313" key="2">
    <source>
        <dbReference type="Proteomes" id="UP001497700"/>
    </source>
</evidence>
<evidence type="ECO:0000313" key="1">
    <source>
        <dbReference type="EMBL" id="KAI4868276.1"/>
    </source>
</evidence>
<protein>
    <submittedName>
        <fullName evidence="1">Uncharacterized protein</fullName>
    </submittedName>
</protein>
<sequence length="485" mass="54951">MMDSSVLLPYHASPTTTAPGQRPAMPTPFMVENAYTVAPMTSPQLTQFPPDNNFVYAHYTPQTPPTLSSSFKHYAEEYPPPRPTTTDTEPVHAVYQREHSQTHAVEQDTIPQIKYEPRVASQRSFSPAPPVASKTIHRNVAEDKANEIEFTTNVDIMMKAIQLKDENQVNPDFGEAAYPSPPRVDEEKFNLRRKSCSPEETTNKGSQSGRDRQRRYVCDVKGCKKRCNQKTQLETHMRAHTGEKPYTCPEPGCGRRFTQRGNLKTHIRSHTGERPYSCDLCGQTFAQRGNVKPHRLTHFKVKPYPCNLDGCQKTFGQRGNLKNHHNTFHAETLRDLTIRFSNLPSGAKLSGEDQKLFNFFAELYKNSNKGIKGRGKDRRDANKHRSSATPNVAHHYSAQPSLVQQQQHHMYSHPRLPTQHGLPCHDELGNYGMPRNGPQHIPYGMYDMDQASVTSSDTTATASSSPVTIYEEDHGRTMLPQHRLY</sequence>
<reference evidence="1 2" key="1">
    <citation type="journal article" date="2022" name="New Phytol.">
        <title>Ecological generalism drives hyperdiversity of secondary metabolite gene clusters in xylarialean endophytes.</title>
        <authorList>
            <person name="Franco M.E.E."/>
            <person name="Wisecaver J.H."/>
            <person name="Arnold A.E."/>
            <person name="Ju Y.M."/>
            <person name="Slot J.C."/>
            <person name="Ahrendt S."/>
            <person name="Moore L.P."/>
            <person name="Eastman K.E."/>
            <person name="Scott K."/>
            <person name="Konkel Z."/>
            <person name="Mondo S.J."/>
            <person name="Kuo A."/>
            <person name="Hayes R.D."/>
            <person name="Haridas S."/>
            <person name="Andreopoulos B."/>
            <person name="Riley R."/>
            <person name="LaButti K."/>
            <person name="Pangilinan J."/>
            <person name="Lipzen A."/>
            <person name="Amirebrahimi M."/>
            <person name="Yan J."/>
            <person name="Adam C."/>
            <person name="Keymanesh K."/>
            <person name="Ng V."/>
            <person name="Louie K."/>
            <person name="Northen T."/>
            <person name="Drula E."/>
            <person name="Henrissat B."/>
            <person name="Hsieh H.M."/>
            <person name="Youens-Clark K."/>
            <person name="Lutzoni F."/>
            <person name="Miadlikowska J."/>
            <person name="Eastwood D.C."/>
            <person name="Hamelin R.C."/>
            <person name="Grigoriev I.V."/>
            <person name="U'Ren J.M."/>
        </authorList>
    </citation>
    <scope>NUCLEOTIDE SEQUENCE [LARGE SCALE GENOMIC DNA]</scope>
    <source>
        <strain evidence="1 2">CBS 119005</strain>
    </source>
</reference>
<dbReference type="Proteomes" id="UP001497700">
    <property type="component" value="Unassembled WGS sequence"/>
</dbReference>
<keyword evidence="2" id="KW-1185">Reference proteome</keyword>
<comment type="caution">
    <text evidence="1">The sequence shown here is derived from an EMBL/GenBank/DDBJ whole genome shotgun (WGS) entry which is preliminary data.</text>
</comment>
<dbReference type="EMBL" id="MU393439">
    <property type="protein sequence ID" value="KAI4868276.1"/>
    <property type="molecule type" value="Genomic_DNA"/>
</dbReference>
<name>A0ACB9Z9R0_9PEZI</name>
<proteinExistence type="predicted"/>
<organism evidence="1 2">
    <name type="scientific">Hypoxylon rubiginosum</name>
    <dbReference type="NCBI Taxonomy" id="110542"/>
    <lineage>
        <taxon>Eukaryota</taxon>
        <taxon>Fungi</taxon>
        <taxon>Dikarya</taxon>
        <taxon>Ascomycota</taxon>
        <taxon>Pezizomycotina</taxon>
        <taxon>Sordariomycetes</taxon>
        <taxon>Xylariomycetidae</taxon>
        <taxon>Xylariales</taxon>
        <taxon>Hypoxylaceae</taxon>
        <taxon>Hypoxylon</taxon>
    </lineage>
</organism>
<gene>
    <name evidence="1" type="ORF">F4820DRAFT_134311</name>
</gene>